<dbReference type="SUPFAM" id="SSF47459">
    <property type="entry name" value="HLH, helix-loop-helix DNA-binding domain"/>
    <property type="match status" value="1"/>
</dbReference>
<evidence type="ECO:0000313" key="9">
    <source>
        <dbReference type="Proteomes" id="UP000436088"/>
    </source>
</evidence>
<dbReference type="GO" id="GO:0000978">
    <property type="term" value="F:RNA polymerase II cis-regulatory region sequence-specific DNA binding"/>
    <property type="evidence" value="ECO:0007669"/>
    <property type="project" value="TreeGrafter"/>
</dbReference>
<dbReference type="AlphaFoldDB" id="A0A6A2WSR8"/>
<feature type="region of interest" description="Disordered" evidence="6">
    <location>
        <begin position="254"/>
        <end position="308"/>
    </location>
</feature>
<evidence type="ECO:0000259" key="7">
    <source>
        <dbReference type="PROSITE" id="PS50888"/>
    </source>
</evidence>
<dbReference type="CDD" id="cd11393">
    <property type="entry name" value="bHLH_AtbHLH_like"/>
    <property type="match status" value="1"/>
</dbReference>
<gene>
    <name evidence="8" type="ORF">F3Y22_tig00112812pilonHSYRG00034</name>
</gene>
<evidence type="ECO:0000313" key="8">
    <source>
        <dbReference type="EMBL" id="KAE8664253.1"/>
    </source>
</evidence>
<dbReference type="GO" id="GO:0046983">
    <property type="term" value="F:protein dimerization activity"/>
    <property type="evidence" value="ECO:0007669"/>
    <property type="project" value="InterPro"/>
</dbReference>
<dbReference type="Proteomes" id="UP000436088">
    <property type="component" value="Unassembled WGS sequence"/>
</dbReference>
<dbReference type="InterPro" id="IPR045843">
    <property type="entry name" value="IND-like"/>
</dbReference>
<name>A0A6A2WSR8_HIBSY</name>
<comment type="caution">
    <text evidence="8">The sequence shown here is derived from an EMBL/GenBank/DDBJ whole genome shotgun (WGS) entry which is preliminary data.</text>
</comment>
<dbReference type="InterPro" id="IPR036638">
    <property type="entry name" value="HLH_DNA-bd_sf"/>
</dbReference>
<keyword evidence="4" id="KW-0804">Transcription</keyword>
<dbReference type="InterPro" id="IPR045239">
    <property type="entry name" value="bHLH95_bHLH"/>
</dbReference>
<dbReference type="Gene3D" id="4.10.280.10">
    <property type="entry name" value="Helix-loop-helix DNA-binding domain"/>
    <property type="match status" value="1"/>
</dbReference>
<comment type="subcellular location">
    <subcellularLocation>
        <location evidence="1">Nucleus</location>
    </subcellularLocation>
</comment>
<feature type="compositionally biased region" description="Basic and acidic residues" evidence="6">
    <location>
        <begin position="254"/>
        <end position="264"/>
    </location>
</feature>
<accession>A0A6A2WSR8</accession>
<keyword evidence="2" id="KW-0805">Transcription regulation</keyword>
<keyword evidence="3" id="KW-0238">DNA-binding</keyword>
<dbReference type="PANTHER" id="PTHR16223:SF388">
    <property type="entry name" value="TRANSCRIPTION FACTOR BHLH110-LIKE ISOFORM X1"/>
    <property type="match status" value="1"/>
</dbReference>
<evidence type="ECO:0000256" key="3">
    <source>
        <dbReference type="ARBA" id="ARBA00023125"/>
    </source>
</evidence>
<protein>
    <submittedName>
        <fullName evidence="8">Sec14p-like phosphatidylinositol transfer family protein</fullName>
    </submittedName>
</protein>
<dbReference type="EMBL" id="VEPZ02001655">
    <property type="protein sequence ID" value="KAE8664253.1"/>
    <property type="molecule type" value="Genomic_DNA"/>
</dbReference>
<dbReference type="PANTHER" id="PTHR16223">
    <property type="entry name" value="TRANSCRIPTION FACTOR BHLH83-RELATED"/>
    <property type="match status" value="1"/>
</dbReference>
<reference evidence="8" key="1">
    <citation type="submission" date="2019-09" db="EMBL/GenBank/DDBJ databases">
        <title>Draft genome information of white flower Hibiscus syriacus.</title>
        <authorList>
            <person name="Kim Y.-M."/>
        </authorList>
    </citation>
    <scope>NUCLEOTIDE SEQUENCE [LARGE SCALE GENOMIC DNA]</scope>
    <source>
        <strain evidence="8">YM2019G1</strain>
    </source>
</reference>
<proteinExistence type="predicted"/>
<organism evidence="8 9">
    <name type="scientific">Hibiscus syriacus</name>
    <name type="common">Rose of Sharon</name>
    <dbReference type="NCBI Taxonomy" id="106335"/>
    <lineage>
        <taxon>Eukaryota</taxon>
        <taxon>Viridiplantae</taxon>
        <taxon>Streptophyta</taxon>
        <taxon>Embryophyta</taxon>
        <taxon>Tracheophyta</taxon>
        <taxon>Spermatophyta</taxon>
        <taxon>Magnoliopsida</taxon>
        <taxon>eudicotyledons</taxon>
        <taxon>Gunneridae</taxon>
        <taxon>Pentapetalae</taxon>
        <taxon>rosids</taxon>
        <taxon>malvids</taxon>
        <taxon>Malvales</taxon>
        <taxon>Malvaceae</taxon>
        <taxon>Malvoideae</taxon>
        <taxon>Hibiscus</taxon>
    </lineage>
</organism>
<dbReference type="PROSITE" id="PS50888">
    <property type="entry name" value="BHLH"/>
    <property type="match status" value="1"/>
</dbReference>
<keyword evidence="5" id="KW-0539">Nucleus</keyword>
<evidence type="ECO:0000256" key="5">
    <source>
        <dbReference type="ARBA" id="ARBA00023242"/>
    </source>
</evidence>
<dbReference type="GO" id="GO:0005634">
    <property type="term" value="C:nucleus"/>
    <property type="evidence" value="ECO:0007669"/>
    <property type="project" value="UniProtKB-SubCell"/>
</dbReference>
<keyword evidence="9" id="KW-1185">Reference proteome</keyword>
<dbReference type="GO" id="GO:0000981">
    <property type="term" value="F:DNA-binding transcription factor activity, RNA polymerase II-specific"/>
    <property type="evidence" value="ECO:0007669"/>
    <property type="project" value="TreeGrafter"/>
</dbReference>
<feature type="domain" description="BHLH" evidence="7">
    <location>
        <begin position="301"/>
        <end position="350"/>
    </location>
</feature>
<evidence type="ECO:0000256" key="4">
    <source>
        <dbReference type="ARBA" id="ARBA00023163"/>
    </source>
</evidence>
<sequence>MESANLHPHNHKVQEQYVKYSSPVPSTSHRVSAIDEWNPNVFPLNIFCLLLCLSCKNIGSKYDRDLNETISAKDSWQAPPLTRTSMNQDSFNQQSASEFLLANIKDDMSDSFPKLSEMMYWYSIEHSYLPSKKHYCPQYPSDYDLGGNLLHSNLFIANNMTELQLSSGELYNNVHHSPRTGTTSATSRYDFNHVFPSTSISTSDFCSTLLSSSSDLNLKSLDLLTSTYDGGSYNQSLLDMIPGKLSRSVFISHESNDQRREHSDSMSTSSKVSAFVSGSHTNTKRPGSFSDTKESTHTDAKKHRSSCPTLKVRKEELGDRIAALQKLVAPFGKTDTSTVLTEAIGYIQFLQDQVQTLSVPFMKSSQSKLYRTKQGDPREEGGKEGQKFDLRSRGLCLVPRSLASYFINSCSSGI</sequence>
<evidence type="ECO:0000256" key="2">
    <source>
        <dbReference type="ARBA" id="ARBA00023015"/>
    </source>
</evidence>
<evidence type="ECO:0000256" key="6">
    <source>
        <dbReference type="SAM" id="MobiDB-lite"/>
    </source>
</evidence>
<evidence type="ECO:0000256" key="1">
    <source>
        <dbReference type="ARBA" id="ARBA00004123"/>
    </source>
</evidence>
<dbReference type="InterPro" id="IPR011598">
    <property type="entry name" value="bHLH_dom"/>
</dbReference>
<feature type="compositionally biased region" description="Polar residues" evidence="6">
    <location>
        <begin position="265"/>
        <end position="285"/>
    </location>
</feature>